<evidence type="ECO:0000259" key="1">
    <source>
        <dbReference type="PROSITE" id="PS50837"/>
    </source>
</evidence>
<name>A0A9D4I6K2_DREPO</name>
<evidence type="ECO:0000313" key="3">
    <source>
        <dbReference type="Proteomes" id="UP000828390"/>
    </source>
</evidence>
<sequence length="452" mass="52085">MISFFDCLLNLLNDPAHLNSFKPAIDARAYLKQLQQDTLPLSEKAVKSTLKKVFEDQKEEFRGRLIQFYTTTKETVSVSPLREGHDKPIWDVFVQPKLSHVTMEKDGTRNKTEHAVHSYNALFYQDKKLNSRVFVQGEPGMGKTTFLTKLALDWCDLVSEHNPDHKATFSDVDTLKEFRFFFQISLRDAANQREVIEMIKTQIIDMIYSGDKREETVKLLPQILERESCIITLDGLNEWVDCLNKCVIPLMTQCLTKCVSVITTRPWKMVDERIKNSEIKTLIEIEGILDAEGLANKILHSLQTNNVKTHTGFMTYVNERRLRHFLASPWRLTLLVNLWMNYEVSGSLCEIILLDILFKNANASKGYFRNGTSFQCLANTRFIKQQIGIFDALANAAFSLTFSSNKCIAFTERELLNYMTEVQLDFCLRSGVLTKRYSSTMTDQDAQFSFVH</sequence>
<evidence type="ECO:0000313" key="2">
    <source>
        <dbReference type="EMBL" id="KAH3750054.1"/>
    </source>
</evidence>
<comment type="caution">
    <text evidence="2">The sequence shown here is derived from an EMBL/GenBank/DDBJ whole genome shotgun (WGS) entry which is preliminary data.</text>
</comment>
<dbReference type="PANTHER" id="PTHR46312">
    <property type="entry name" value="NACHT DOMAIN-CONTAINING PROTEIN"/>
    <property type="match status" value="1"/>
</dbReference>
<dbReference type="EMBL" id="JAIWYP010000010">
    <property type="protein sequence ID" value="KAH3750054.1"/>
    <property type="molecule type" value="Genomic_DNA"/>
</dbReference>
<dbReference type="Pfam" id="PF05729">
    <property type="entry name" value="NACHT"/>
    <property type="match status" value="1"/>
</dbReference>
<reference evidence="2" key="1">
    <citation type="journal article" date="2019" name="bioRxiv">
        <title>The Genome of the Zebra Mussel, Dreissena polymorpha: A Resource for Invasive Species Research.</title>
        <authorList>
            <person name="McCartney M.A."/>
            <person name="Auch B."/>
            <person name="Kono T."/>
            <person name="Mallez S."/>
            <person name="Zhang Y."/>
            <person name="Obille A."/>
            <person name="Becker A."/>
            <person name="Abrahante J.E."/>
            <person name="Garbe J."/>
            <person name="Badalamenti J.P."/>
            <person name="Herman A."/>
            <person name="Mangelson H."/>
            <person name="Liachko I."/>
            <person name="Sullivan S."/>
            <person name="Sone E.D."/>
            <person name="Koren S."/>
            <person name="Silverstein K.A.T."/>
            <person name="Beckman K.B."/>
            <person name="Gohl D.M."/>
        </authorList>
    </citation>
    <scope>NUCLEOTIDE SEQUENCE</scope>
    <source>
        <strain evidence="2">Duluth1</strain>
        <tissue evidence="2">Whole animal</tissue>
    </source>
</reference>
<dbReference type="PANTHER" id="PTHR46312:SF2">
    <property type="entry name" value="NUCLEOTIDE-BINDING OLIGOMERIZATION DOMAIN-CONTAINING PROTEIN 2-LIKE"/>
    <property type="match status" value="1"/>
</dbReference>
<accession>A0A9D4I6K2</accession>
<dbReference type="SUPFAM" id="SSF52540">
    <property type="entry name" value="P-loop containing nucleoside triphosphate hydrolases"/>
    <property type="match status" value="1"/>
</dbReference>
<gene>
    <name evidence="2" type="ORF">DPMN_184570</name>
</gene>
<dbReference type="PROSITE" id="PS50837">
    <property type="entry name" value="NACHT"/>
    <property type="match status" value="1"/>
</dbReference>
<keyword evidence="3" id="KW-1185">Reference proteome</keyword>
<proteinExistence type="predicted"/>
<dbReference type="InterPro" id="IPR027417">
    <property type="entry name" value="P-loop_NTPase"/>
</dbReference>
<dbReference type="Proteomes" id="UP000828390">
    <property type="component" value="Unassembled WGS sequence"/>
</dbReference>
<dbReference type="InterPro" id="IPR007111">
    <property type="entry name" value="NACHT_NTPase"/>
</dbReference>
<reference evidence="2" key="2">
    <citation type="submission" date="2020-11" db="EMBL/GenBank/DDBJ databases">
        <authorList>
            <person name="McCartney M.A."/>
            <person name="Auch B."/>
            <person name="Kono T."/>
            <person name="Mallez S."/>
            <person name="Becker A."/>
            <person name="Gohl D.M."/>
            <person name="Silverstein K.A.T."/>
            <person name="Koren S."/>
            <person name="Bechman K.B."/>
            <person name="Herman A."/>
            <person name="Abrahante J.E."/>
            <person name="Garbe J."/>
        </authorList>
    </citation>
    <scope>NUCLEOTIDE SEQUENCE</scope>
    <source>
        <strain evidence="2">Duluth1</strain>
        <tissue evidence="2">Whole animal</tissue>
    </source>
</reference>
<protein>
    <recommendedName>
        <fullName evidence="1">NACHT domain-containing protein</fullName>
    </recommendedName>
</protein>
<dbReference type="Gene3D" id="3.40.50.300">
    <property type="entry name" value="P-loop containing nucleotide triphosphate hydrolases"/>
    <property type="match status" value="1"/>
</dbReference>
<organism evidence="2 3">
    <name type="scientific">Dreissena polymorpha</name>
    <name type="common">Zebra mussel</name>
    <name type="synonym">Mytilus polymorpha</name>
    <dbReference type="NCBI Taxonomy" id="45954"/>
    <lineage>
        <taxon>Eukaryota</taxon>
        <taxon>Metazoa</taxon>
        <taxon>Spiralia</taxon>
        <taxon>Lophotrochozoa</taxon>
        <taxon>Mollusca</taxon>
        <taxon>Bivalvia</taxon>
        <taxon>Autobranchia</taxon>
        <taxon>Heteroconchia</taxon>
        <taxon>Euheterodonta</taxon>
        <taxon>Imparidentia</taxon>
        <taxon>Neoheterodontei</taxon>
        <taxon>Myida</taxon>
        <taxon>Dreissenoidea</taxon>
        <taxon>Dreissenidae</taxon>
        <taxon>Dreissena</taxon>
    </lineage>
</organism>
<feature type="domain" description="NACHT" evidence="1">
    <location>
        <begin position="131"/>
        <end position="238"/>
    </location>
</feature>
<dbReference type="AlphaFoldDB" id="A0A9D4I6K2"/>